<reference evidence="9" key="1">
    <citation type="submission" date="2023-07" db="EMBL/GenBank/DDBJ databases">
        <title>Genome content predicts the carbon catabolic preferences of heterotrophic bacteria.</title>
        <authorList>
            <person name="Gralka M."/>
        </authorList>
    </citation>
    <scope>NUCLEOTIDE SEQUENCE</scope>
    <source>
        <strain evidence="9">I3M17_2</strain>
    </source>
</reference>
<evidence type="ECO:0000256" key="4">
    <source>
        <dbReference type="ARBA" id="ARBA00022759"/>
    </source>
</evidence>
<dbReference type="Proteomes" id="UP001169760">
    <property type="component" value="Unassembled WGS sequence"/>
</dbReference>
<dbReference type="SUPFAM" id="SSF54211">
    <property type="entry name" value="Ribosomal protein S5 domain 2-like"/>
    <property type="match status" value="1"/>
</dbReference>
<evidence type="ECO:0000256" key="1">
    <source>
        <dbReference type="ARBA" id="ARBA00002663"/>
    </source>
</evidence>
<dbReference type="EC" id="3.1.26.5" evidence="7 8"/>
<evidence type="ECO:0000256" key="2">
    <source>
        <dbReference type="ARBA" id="ARBA00022694"/>
    </source>
</evidence>
<evidence type="ECO:0000256" key="3">
    <source>
        <dbReference type="ARBA" id="ARBA00022722"/>
    </source>
</evidence>
<dbReference type="InterPro" id="IPR020539">
    <property type="entry name" value="RNase_P_CS"/>
</dbReference>
<dbReference type="HAMAP" id="MF_00227">
    <property type="entry name" value="RNase_P"/>
    <property type="match status" value="1"/>
</dbReference>
<evidence type="ECO:0000256" key="6">
    <source>
        <dbReference type="ARBA" id="ARBA00022884"/>
    </source>
</evidence>
<evidence type="ECO:0000313" key="9">
    <source>
        <dbReference type="EMBL" id="MDO6422676.1"/>
    </source>
</evidence>
<dbReference type="EMBL" id="JAUOPB010000006">
    <property type="protein sequence ID" value="MDO6422676.1"/>
    <property type="molecule type" value="Genomic_DNA"/>
</dbReference>
<dbReference type="RefSeq" id="WP_226986455.1">
    <property type="nucleotide sequence ID" value="NZ_CP123764.1"/>
</dbReference>
<sequence length="136" mass="15375">MLSASPKERCFSFGKDQRLLNSSDFTPVFNDAPIRASNSEILILCKLSTTGKARLGLVVAKKNIKHANKRNQFKRIARESFRLKQHKLPPIDAIVLARRGADSLSKVELRRMFDGLWKRVVKKAEKLTATQPEKTG</sequence>
<comment type="caution">
    <text evidence="9">The sequence shown here is derived from an EMBL/GenBank/DDBJ whole genome shotgun (WGS) entry which is preliminary data.</text>
</comment>
<comment type="catalytic activity">
    <reaction evidence="7">
        <text>Endonucleolytic cleavage of RNA, removing 5'-extranucleotides from tRNA precursor.</text>
        <dbReference type="EC" id="3.1.26.5"/>
    </reaction>
</comment>
<name>A0AAW7X4P7_9GAMM</name>
<dbReference type="Gene3D" id="3.30.230.10">
    <property type="match status" value="1"/>
</dbReference>
<dbReference type="Pfam" id="PF00825">
    <property type="entry name" value="Ribonuclease_P"/>
    <property type="match status" value="1"/>
</dbReference>
<dbReference type="PROSITE" id="PS00648">
    <property type="entry name" value="RIBONUCLEASE_P"/>
    <property type="match status" value="1"/>
</dbReference>
<evidence type="ECO:0000256" key="7">
    <source>
        <dbReference type="HAMAP-Rule" id="MF_00227"/>
    </source>
</evidence>
<dbReference type="InterPro" id="IPR000100">
    <property type="entry name" value="RNase_P"/>
</dbReference>
<accession>A0AAW7X4P7</accession>
<dbReference type="PANTHER" id="PTHR33992">
    <property type="entry name" value="RIBONUCLEASE P PROTEIN COMPONENT"/>
    <property type="match status" value="1"/>
</dbReference>
<organism evidence="9 10">
    <name type="scientific">Saccharophagus degradans</name>
    <dbReference type="NCBI Taxonomy" id="86304"/>
    <lineage>
        <taxon>Bacteria</taxon>
        <taxon>Pseudomonadati</taxon>
        <taxon>Pseudomonadota</taxon>
        <taxon>Gammaproteobacteria</taxon>
        <taxon>Cellvibrionales</taxon>
        <taxon>Cellvibrionaceae</taxon>
        <taxon>Saccharophagus</taxon>
    </lineage>
</organism>
<dbReference type="GO" id="GO:0042781">
    <property type="term" value="F:3'-tRNA processing endoribonuclease activity"/>
    <property type="evidence" value="ECO:0007669"/>
    <property type="project" value="TreeGrafter"/>
</dbReference>
<protein>
    <recommendedName>
        <fullName evidence="7 8">Ribonuclease P protein component</fullName>
        <shortName evidence="7">RNase P protein</shortName>
        <shortName evidence="7">RNaseP protein</shortName>
        <ecNumber evidence="7 8">3.1.26.5</ecNumber>
    </recommendedName>
    <alternativeName>
        <fullName evidence="7">Protein C5</fullName>
    </alternativeName>
</protein>
<evidence type="ECO:0000313" key="10">
    <source>
        <dbReference type="Proteomes" id="UP001169760"/>
    </source>
</evidence>
<dbReference type="GO" id="GO:0004526">
    <property type="term" value="F:ribonuclease P activity"/>
    <property type="evidence" value="ECO:0007669"/>
    <property type="project" value="UniProtKB-UniRule"/>
</dbReference>
<dbReference type="InterPro" id="IPR014721">
    <property type="entry name" value="Ribsml_uS5_D2-typ_fold_subgr"/>
</dbReference>
<dbReference type="GO" id="GO:0030677">
    <property type="term" value="C:ribonuclease P complex"/>
    <property type="evidence" value="ECO:0007669"/>
    <property type="project" value="TreeGrafter"/>
</dbReference>
<gene>
    <name evidence="7 9" type="primary">rnpA</name>
    <name evidence="9" type="ORF">Q4521_09340</name>
</gene>
<dbReference type="InterPro" id="IPR020568">
    <property type="entry name" value="Ribosomal_Su5_D2-typ_SF"/>
</dbReference>
<dbReference type="GeneID" id="98615606"/>
<keyword evidence="5 7" id="KW-0378">Hydrolase</keyword>
<dbReference type="PANTHER" id="PTHR33992:SF1">
    <property type="entry name" value="RIBONUCLEASE P PROTEIN COMPONENT"/>
    <property type="match status" value="1"/>
</dbReference>
<comment type="subunit">
    <text evidence="7">Consists of a catalytic RNA component (M1 or rnpB) and a protein subunit.</text>
</comment>
<dbReference type="AlphaFoldDB" id="A0AAW7X4P7"/>
<dbReference type="NCBIfam" id="TIGR00188">
    <property type="entry name" value="rnpA"/>
    <property type="match status" value="1"/>
</dbReference>
<comment type="function">
    <text evidence="1 7">RNaseP catalyzes the removal of the 5'-leader sequence from pre-tRNA to produce the mature 5'-terminus. It can also cleave other RNA substrates such as 4.5S RNA. The protein component plays an auxiliary but essential role in vivo by binding to the 5'-leader sequence and broadening the substrate specificity of the ribozyme.</text>
</comment>
<keyword evidence="6 7" id="KW-0694">RNA-binding</keyword>
<evidence type="ECO:0000256" key="8">
    <source>
        <dbReference type="NCBIfam" id="TIGR00188"/>
    </source>
</evidence>
<evidence type="ECO:0000256" key="5">
    <source>
        <dbReference type="ARBA" id="ARBA00022801"/>
    </source>
</evidence>
<dbReference type="GO" id="GO:0000049">
    <property type="term" value="F:tRNA binding"/>
    <property type="evidence" value="ECO:0007669"/>
    <property type="project" value="UniProtKB-UniRule"/>
</dbReference>
<keyword evidence="2 7" id="KW-0819">tRNA processing</keyword>
<keyword evidence="3 7" id="KW-0540">Nuclease</keyword>
<dbReference type="GO" id="GO:0001682">
    <property type="term" value="P:tRNA 5'-leader removal"/>
    <property type="evidence" value="ECO:0007669"/>
    <property type="project" value="UniProtKB-UniRule"/>
</dbReference>
<proteinExistence type="inferred from homology"/>
<comment type="similarity">
    <text evidence="7">Belongs to the RnpA family.</text>
</comment>
<keyword evidence="4 7" id="KW-0255">Endonuclease</keyword>